<name>A0ABS7FHF9_9NEIS</name>
<dbReference type="InterPro" id="IPR010662">
    <property type="entry name" value="RBBP9/YdeN"/>
</dbReference>
<dbReference type="GO" id="GO:0016787">
    <property type="term" value="F:hydrolase activity"/>
    <property type="evidence" value="ECO:0007669"/>
    <property type="project" value="UniProtKB-KW"/>
</dbReference>
<organism evidence="1 2">
    <name type="scientific">Chromobacterium subtsugae</name>
    <dbReference type="NCBI Taxonomy" id="251747"/>
    <lineage>
        <taxon>Bacteria</taxon>
        <taxon>Pseudomonadati</taxon>
        <taxon>Pseudomonadota</taxon>
        <taxon>Betaproteobacteria</taxon>
        <taxon>Neisseriales</taxon>
        <taxon>Chromobacteriaceae</taxon>
        <taxon>Chromobacterium</taxon>
    </lineage>
</organism>
<dbReference type="RefSeq" id="WP_043575111.1">
    <property type="nucleotide sequence ID" value="NZ_CP142381.1"/>
</dbReference>
<dbReference type="Proteomes" id="UP000711178">
    <property type="component" value="Unassembled WGS sequence"/>
</dbReference>
<evidence type="ECO:0000313" key="2">
    <source>
        <dbReference type="Proteomes" id="UP000711178"/>
    </source>
</evidence>
<accession>A0ABS7FHF9</accession>
<dbReference type="Pfam" id="PF06821">
    <property type="entry name" value="Ser_hydrolase"/>
    <property type="match status" value="1"/>
</dbReference>
<dbReference type="GeneID" id="89683842"/>
<keyword evidence="1" id="KW-0378">Hydrolase</keyword>
<proteinExistence type="predicted"/>
<sequence length="198" mass="22154">MLATLQPFDLIIQPGWNNSGPRHWQSHWQRRLGARRVDNADWAQPQLEDWLDGLDAALSRCRRPPLVIAHSLGCVTVAHYAQRHPGRIAGALLVAPADVERPFVPAELMNFAPLPRRPLPFPARIVASSNDPFCKTARAARLAGYWQAPITWLQHAGHINVDSGHQQWEEGWPLLRQLAERALSRLESDTAAPEAAMV</sequence>
<dbReference type="Gene3D" id="3.40.50.1820">
    <property type="entry name" value="alpha/beta hydrolase"/>
    <property type="match status" value="1"/>
</dbReference>
<dbReference type="SUPFAM" id="SSF53474">
    <property type="entry name" value="alpha/beta-Hydrolases"/>
    <property type="match status" value="1"/>
</dbReference>
<gene>
    <name evidence="1" type="ORF">KIF53_17930</name>
</gene>
<reference evidence="1 2" key="1">
    <citation type="submission" date="2021-05" db="EMBL/GenBank/DDBJ databases">
        <title>Draft Whole Genome Sequencing Of Biosensor Chromobacterium violaceum Strain CV026 Reveals A Regulatory RNA In Chromobacterium violaceum Phenotype Regulatory Network.</title>
        <authorList>
            <person name="Hong K.W."/>
            <person name="Chan K.G."/>
            <person name="Chang C.-Y."/>
        </authorList>
    </citation>
    <scope>NUCLEOTIDE SEQUENCE [LARGE SCALE GENOMIC DNA]</scope>
    <source>
        <strain evidence="1 2">ATCC 31532</strain>
    </source>
</reference>
<keyword evidence="2" id="KW-1185">Reference proteome</keyword>
<dbReference type="EMBL" id="JAHDTB010000019">
    <property type="protein sequence ID" value="MBW8289518.1"/>
    <property type="molecule type" value="Genomic_DNA"/>
</dbReference>
<protein>
    <submittedName>
        <fullName evidence="1">Alpha/beta hydrolase</fullName>
    </submittedName>
</protein>
<dbReference type="InterPro" id="IPR029058">
    <property type="entry name" value="AB_hydrolase_fold"/>
</dbReference>
<evidence type="ECO:0000313" key="1">
    <source>
        <dbReference type="EMBL" id="MBW8289518.1"/>
    </source>
</evidence>
<comment type="caution">
    <text evidence="1">The sequence shown here is derived from an EMBL/GenBank/DDBJ whole genome shotgun (WGS) entry which is preliminary data.</text>
</comment>